<keyword evidence="2 4" id="KW-0863">Zinc-finger</keyword>
<dbReference type="Proteomes" id="UP001497623">
    <property type="component" value="Unassembled WGS sequence"/>
</dbReference>
<evidence type="ECO:0008006" key="9">
    <source>
        <dbReference type="Google" id="ProtNLM"/>
    </source>
</evidence>
<accession>A0AAV2SI18</accession>
<dbReference type="PROSITE" id="PS50089">
    <property type="entry name" value="ZF_RING_2"/>
    <property type="match status" value="1"/>
</dbReference>
<dbReference type="InterPro" id="IPR013083">
    <property type="entry name" value="Znf_RING/FYVE/PHD"/>
</dbReference>
<evidence type="ECO:0000256" key="1">
    <source>
        <dbReference type="ARBA" id="ARBA00022723"/>
    </source>
</evidence>
<dbReference type="InterPro" id="IPR018957">
    <property type="entry name" value="Znf_C3HC4_RING-type"/>
</dbReference>
<dbReference type="InterPro" id="IPR002130">
    <property type="entry name" value="Cyclophilin-type_PPIase_dom"/>
</dbReference>
<name>A0AAV2SI18_MEGNR</name>
<dbReference type="AlphaFoldDB" id="A0AAV2SI18"/>
<dbReference type="GO" id="GO:0061630">
    <property type="term" value="F:ubiquitin protein ligase activity"/>
    <property type="evidence" value="ECO:0007669"/>
    <property type="project" value="TreeGrafter"/>
</dbReference>
<organism evidence="7 8">
    <name type="scientific">Meganyctiphanes norvegica</name>
    <name type="common">Northern krill</name>
    <name type="synonym">Thysanopoda norvegica</name>
    <dbReference type="NCBI Taxonomy" id="48144"/>
    <lineage>
        <taxon>Eukaryota</taxon>
        <taxon>Metazoa</taxon>
        <taxon>Ecdysozoa</taxon>
        <taxon>Arthropoda</taxon>
        <taxon>Crustacea</taxon>
        <taxon>Multicrustacea</taxon>
        <taxon>Malacostraca</taxon>
        <taxon>Eumalacostraca</taxon>
        <taxon>Eucarida</taxon>
        <taxon>Euphausiacea</taxon>
        <taxon>Euphausiidae</taxon>
        <taxon>Meganyctiphanes</taxon>
    </lineage>
</organism>
<dbReference type="Gene3D" id="2.40.100.10">
    <property type="entry name" value="Cyclophilin-like"/>
    <property type="match status" value="1"/>
</dbReference>
<sequence>MSSGLDEDLNCAVCCETYEETKYKPVLLPQCGHSFCCPCLLQLEVTETKFLCPTCRTPHLGHSVSKMPINYALLSISKKMLIQEQKDDFFKLSKHIKQQLKEEQESLSQRLNAIATEIMDLYEQSKILKEFINEVEENEKIARKSQDVLTLKSSLCNITHILTKFNEVTKDMSESAQSFQSTITQHIGKSDTSWPLCRIVPGCINAWPKVPWKDFMNHLPSAQLLLSPENPTVFFDLAVGEISLGRIEIQLWGHMSRAQHFLALCLGTLGPTYKDSSFDRVEKGHNRNRYLIGGYYNTNNGTTSAQGMMEDLEWGGKYDLPTRKGLVAGWSFEAPGLEATFGIVCGETFKDSLFCPFGEVSSGMNLLDNISLRECVTDVKITDCGLITLVNMV</sequence>
<comment type="caution">
    <text evidence="7">The sequence shown here is derived from an EMBL/GenBank/DDBJ whole genome shotgun (WGS) entry which is preliminary data.</text>
</comment>
<evidence type="ECO:0000313" key="8">
    <source>
        <dbReference type="Proteomes" id="UP001497623"/>
    </source>
</evidence>
<evidence type="ECO:0000259" key="6">
    <source>
        <dbReference type="PROSITE" id="PS50089"/>
    </source>
</evidence>
<reference evidence="7 8" key="1">
    <citation type="submission" date="2024-05" db="EMBL/GenBank/DDBJ databases">
        <authorList>
            <person name="Wallberg A."/>
        </authorList>
    </citation>
    <scope>NUCLEOTIDE SEQUENCE [LARGE SCALE GENOMIC DNA]</scope>
</reference>
<dbReference type="PANTHER" id="PTHR22791">
    <property type="entry name" value="RING-TYPE DOMAIN-CONTAINING PROTEIN"/>
    <property type="match status" value="1"/>
</dbReference>
<dbReference type="Pfam" id="PF00097">
    <property type="entry name" value="zf-C3HC4"/>
    <property type="match status" value="1"/>
</dbReference>
<dbReference type="PROSITE" id="PS00518">
    <property type="entry name" value="ZF_RING_1"/>
    <property type="match status" value="1"/>
</dbReference>
<dbReference type="SUPFAM" id="SSF50891">
    <property type="entry name" value="Cyclophilin-like"/>
    <property type="match status" value="1"/>
</dbReference>
<evidence type="ECO:0000256" key="4">
    <source>
        <dbReference type="PROSITE-ProRule" id="PRU00175"/>
    </source>
</evidence>
<dbReference type="SUPFAM" id="SSF57850">
    <property type="entry name" value="RING/U-box"/>
    <property type="match status" value="1"/>
</dbReference>
<feature type="domain" description="PPIase cyclophilin-type" evidence="5">
    <location>
        <begin position="234"/>
        <end position="371"/>
    </location>
</feature>
<evidence type="ECO:0000256" key="3">
    <source>
        <dbReference type="ARBA" id="ARBA00022833"/>
    </source>
</evidence>
<keyword evidence="8" id="KW-1185">Reference proteome</keyword>
<dbReference type="Gene3D" id="3.30.40.10">
    <property type="entry name" value="Zinc/RING finger domain, C3HC4 (zinc finger)"/>
    <property type="match status" value="1"/>
</dbReference>
<dbReference type="GO" id="GO:0016567">
    <property type="term" value="P:protein ubiquitination"/>
    <property type="evidence" value="ECO:0007669"/>
    <property type="project" value="TreeGrafter"/>
</dbReference>
<dbReference type="EMBL" id="CAXKWB010079502">
    <property type="protein sequence ID" value="CAL4203680.1"/>
    <property type="molecule type" value="Genomic_DNA"/>
</dbReference>
<evidence type="ECO:0000259" key="5">
    <source>
        <dbReference type="PROSITE" id="PS50072"/>
    </source>
</evidence>
<protein>
    <recommendedName>
        <fullName evidence="9">RING-type domain-containing protein</fullName>
    </recommendedName>
</protein>
<dbReference type="InterPro" id="IPR051435">
    <property type="entry name" value="RING_finger_E3_ubiq-ligases"/>
</dbReference>
<dbReference type="InterPro" id="IPR001841">
    <property type="entry name" value="Znf_RING"/>
</dbReference>
<gene>
    <name evidence="7" type="ORF">MNOR_LOCUS37806</name>
</gene>
<keyword evidence="3" id="KW-0862">Zinc</keyword>
<dbReference type="GO" id="GO:0008270">
    <property type="term" value="F:zinc ion binding"/>
    <property type="evidence" value="ECO:0007669"/>
    <property type="project" value="UniProtKB-KW"/>
</dbReference>
<feature type="domain" description="RING-type" evidence="6">
    <location>
        <begin position="11"/>
        <end position="56"/>
    </location>
</feature>
<dbReference type="PROSITE" id="PS50072">
    <property type="entry name" value="CSA_PPIASE_2"/>
    <property type="match status" value="1"/>
</dbReference>
<dbReference type="InterPro" id="IPR017907">
    <property type="entry name" value="Znf_RING_CS"/>
</dbReference>
<evidence type="ECO:0000313" key="7">
    <source>
        <dbReference type="EMBL" id="CAL4203680.1"/>
    </source>
</evidence>
<dbReference type="Pfam" id="PF00160">
    <property type="entry name" value="Pro_isomerase"/>
    <property type="match status" value="1"/>
</dbReference>
<dbReference type="SMART" id="SM00184">
    <property type="entry name" value="RING"/>
    <property type="match status" value="1"/>
</dbReference>
<evidence type="ECO:0000256" key="2">
    <source>
        <dbReference type="ARBA" id="ARBA00022771"/>
    </source>
</evidence>
<dbReference type="InterPro" id="IPR029000">
    <property type="entry name" value="Cyclophilin-like_dom_sf"/>
</dbReference>
<proteinExistence type="predicted"/>
<dbReference type="PANTHER" id="PTHR22791:SF6">
    <property type="entry name" value="RING-TYPE DOMAIN-CONTAINING PROTEIN"/>
    <property type="match status" value="1"/>
</dbReference>
<dbReference type="GO" id="GO:0003755">
    <property type="term" value="F:peptidyl-prolyl cis-trans isomerase activity"/>
    <property type="evidence" value="ECO:0007669"/>
    <property type="project" value="InterPro"/>
</dbReference>
<keyword evidence="1" id="KW-0479">Metal-binding</keyword>